<gene>
    <name evidence="3" type="primary">LOC113796958</name>
</gene>
<organism evidence="2 3">
    <name type="scientific">Dermatophagoides pteronyssinus</name>
    <name type="common">European house dust mite</name>
    <dbReference type="NCBI Taxonomy" id="6956"/>
    <lineage>
        <taxon>Eukaryota</taxon>
        <taxon>Metazoa</taxon>
        <taxon>Ecdysozoa</taxon>
        <taxon>Arthropoda</taxon>
        <taxon>Chelicerata</taxon>
        <taxon>Arachnida</taxon>
        <taxon>Acari</taxon>
        <taxon>Acariformes</taxon>
        <taxon>Sarcoptiformes</taxon>
        <taxon>Astigmata</taxon>
        <taxon>Psoroptidia</taxon>
        <taxon>Analgoidea</taxon>
        <taxon>Pyroglyphidae</taxon>
        <taxon>Dermatophagoidinae</taxon>
        <taxon>Dermatophagoides</taxon>
    </lineage>
</organism>
<name>A0A6P6YCJ4_DERPT</name>
<evidence type="ECO:0000313" key="2">
    <source>
        <dbReference type="Proteomes" id="UP000515146"/>
    </source>
</evidence>
<dbReference type="OMA" id="KSHCKIL"/>
<dbReference type="SUPFAM" id="SSF57756">
    <property type="entry name" value="Retrovirus zinc finger-like domains"/>
    <property type="match status" value="1"/>
</dbReference>
<reference evidence="3" key="1">
    <citation type="submission" date="2025-08" db="UniProtKB">
        <authorList>
            <consortium name="RefSeq"/>
        </authorList>
    </citation>
    <scope>IDENTIFICATION</scope>
    <source>
        <strain evidence="3">Airmid</strain>
    </source>
</reference>
<protein>
    <submittedName>
        <fullName evidence="3">Uncharacterized protein LOC113796958</fullName>
    </submittedName>
</protein>
<proteinExistence type="predicted"/>
<sequence>MTTPGDISNFSKNIILADKWVKWLDSVSRSDDKGLDPYRLDLQSCSVFIQSLLASAKTEIDAASKSSSKSSYAQVVVNNQSGNHNIVQKKTEFVCIVGPDDNDNSITDSNQTMSRLKGAITSKKISDRGLKILKQFPIKNKKVLLKCESKSHCKILEEEINKSKCGIKATVPTKRNPCLQILGVERDLEDDCIVRAIESQNEAVKDCLKLEGQFLKVTFSKLDRVGSKFVILEASPQIWQICTNLGNLFIGYKCCLVKNHVNVRHCFKCLRFGHIAKFCNNNPVCSKCNDGHSSKDCSVQITTTRCVNCIWTNQNRRENAELVNIDHSVFSKECPLYKSALEKTYNYYDYGY</sequence>
<dbReference type="RefSeq" id="XP_027203062.1">
    <property type="nucleotide sequence ID" value="XM_027347261.1"/>
</dbReference>
<keyword evidence="2" id="KW-1185">Reference proteome</keyword>
<dbReference type="InterPro" id="IPR036875">
    <property type="entry name" value="Znf_CCHC_sf"/>
</dbReference>
<feature type="domain" description="CCHC-type" evidence="1">
    <location>
        <begin position="265"/>
        <end position="281"/>
    </location>
</feature>
<evidence type="ECO:0000313" key="3">
    <source>
        <dbReference type="RefSeq" id="XP_027203062.1"/>
    </source>
</evidence>
<dbReference type="GO" id="GO:0008270">
    <property type="term" value="F:zinc ion binding"/>
    <property type="evidence" value="ECO:0007669"/>
    <property type="project" value="InterPro"/>
</dbReference>
<accession>A0A6P6YCJ4</accession>
<evidence type="ECO:0000259" key="1">
    <source>
        <dbReference type="SMART" id="SM00343"/>
    </source>
</evidence>
<dbReference type="SMART" id="SM00343">
    <property type="entry name" value="ZnF_C2HC"/>
    <property type="match status" value="2"/>
</dbReference>
<feature type="domain" description="CCHC-type" evidence="1">
    <location>
        <begin position="284"/>
        <end position="299"/>
    </location>
</feature>
<dbReference type="OrthoDB" id="7699172at2759"/>
<dbReference type="Proteomes" id="UP000515146">
    <property type="component" value="Unplaced"/>
</dbReference>
<dbReference type="InterPro" id="IPR001878">
    <property type="entry name" value="Znf_CCHC"/>
</dbReference>
<dbReference type="AlphaFoldDB" id="A0A6P6YCJ4"/>
<dbReference type="GO" id="GO:0003676">
    <property type="term" value="F:nucleic acid binding"/>
    <property type="evidence" value="ECO:0007669"/>
    <property type="project" value="InterPro"/>
</dbReference>
<dbReference type="KEGG" id="dpte:113796958"/>
<dbReference type="InParanoid" id="A0A6P6YCJ4"/>
<dbReference type="Gene3D" id="4.10.60.10">
    <property type="entry name" value="Zinc finger, CCHC-type"/>
    <property type="match status" value="1"/>
</dbReference>